<dbReference type="eggNOG" id="ENOG502S6P4">
    <property type="taxonomic scope" value="Eukaryota"/>
</dbReference>
<evidence type="ECO:0000313" key="8">
    <source>
        <dbReference type="EMBL" id="EDS28977.1"/>
    </source>
</evidence>
<keyword evidence="1" id="KW-0479">Metal-binding</keyword>
<evidence type="ECO:0000256" key="6">
    <source>
        <dbReference type="SAM" id="MobiDB-lite"/>
    </source>
</evidence>
<dbReference type="GO" id="GO:0003677">
    <property type="term" value="F:DNA binding"/>
    <property type="evidence" value="ECO:0007669"/>
    <property type="project" value="UniProtKB-UniRule"/>
</dbReference>
<feature type="domain" description="THAP-type" evidence="7">
    <location>
        <begin position="1"/>
        <end position="89"/>
    </location>
</feature>
<dbReference type="InParanoid" id="B0XI37"/>
<dbReference type="InterPro" id="IPR048365">
    <property type="entry name" value="TNP-like_RNaseH_N"/>
</dbReference>
<evidence type="ECO:0000256" key="1">
    <source>
        <dbReference type="ARBA" id="ARBA00022723"/>
    </source>
</evidence>
<evidence type="ECO:0000256" key="2">
    <source>
        <dbReference type="ARBA" id="ARBA00022771"/>
    </source>
</evidence>
<dbReference type="InterPro" id="IPR048366">
    <property type="entry name" value="TNP-like_GBD"/>
</dbReference>
<protein>
    <submittedName>
        <fullName evidence="8 9">Serine threonine-protein kinase</fullName>
    </submittedName>
</protein>
<evidence type="ECO:0000313" key="9">
    <source>
        <dbReference type="EnsemblMetazoa" id="CPIJ018896-PA"/>
    </source>
</evidence>
<accession>B0XI37</accession>
<name>B0XI37_CULQU</name>
<keyword evidence="8" id="KW-0808">Transferase</keyword>
<dbReference type="EMBL" id="DS233255">
    <property type="protein sequence ID" value="EDS28977.1"/>
    <property type="molecule type" value="Genomic_DNA"/>
</dbReference>
<feature type="compositionally biased region" description="Basic and acidic residues" evidence="6">
    <location>
        <begin position="78"/>
        <end position="98"/>
    </location>
</feature>
<sequence length="1021" mass="115696">MGRTCEFAGCRNVSGLFPERRTYHGFPKDAALCRRWVASCGNPEVDAVFQKFGQTGLKQRKVCSDHFSENELTSGLARSDRSSGVRDDQGSSGVRDEQDLLTETDQMVSWTYLPHNINESIGMPDEIIELELLESSDDAPTHHLVQVLEDGEPINTLEVTTNESIGLPDEIIELELLDSSDDAPTHHLVQVLEDGEPINTLEVSWIDQDLLHSTKEPIVLPDENIELELLESSDDASTHHLVQCLEDGRPSDGPSYITEVSRIDHDLLLSTNESIGQPEEIIELELLESSDDAPIHHLVQVLEDGVPSNTLEVSWTDHDLLHSTNKPFELPDENIEVELLDSSGALTHDSDQRLEDSEPCSIINGPSGRQNEAMINSLRTDLRQTKRKLFVCNQTSSRRLVANKKLRKDNADLKKQLKMAKSIKSQNEKLGLKARENPIIHDILRNAAKNPRGRRYHAETMKFAAGTYITGARTYRYIQSTTRLTLPHKNSIYNYNKHIRIGPGINKHLLMKAKQKVKRFKQEKDRLVVISCDGMSIRQDLSYSAKADEFHGFECDGSYRKCEKNNPTKLASEAVAVMVNGLYKPFKQPRQRSPVGVHNGVRTRSPENWIDSVSPYDGSVQHECENVTIESPFVQIDDAQLAVIFDTPHLTKNARNAIFKHNAVFDNKIASYDHLKQLYQKDTQAELRLVPKLVQKAIELPPFVAMSVPMAVRVLSSSTASGIGHYVNTGELPQEALQTADFVMLHDQTFDIFNSKEKFSESIGKARKESKKLTSAQRQPTYLKGLISNIIALKWLWNVLRNEYKCQYMCTNPLCQDCLENFFQKFVGAPLLNENDFDDFQPNRPKQTASTTDEPLDLDNPLEVLSSEMNALVFILGASATKIPHAKCRKMLKAEPDDKCLLSTDYDFVKMKQSNSARKLVFPNSTLYDVGLLTFVAFRQKFRKFLYQHRIGVKTRLKQYIKYTKFDKGVCKRCFSKLIDSILNTLIAGFLKKTRMKQKLANSKKRLLKRNRKANRMNLPA</sequence>
<dbReference type="AlphaFoldDB" id="B0XI37"/>
<gene>
    <name evidence="9" type="primary">6053174</name>
    <name evidence="8" type="ORF">CpipJ_CPIJ018896</name>
</gene>
<dbReference type="GO" id="GO:0016301">
    <property type="term" value="F:kinase activity"/>
    <property type="evidence" value="ECO:0007669"/>
    <property type="project" value="UniProtKB-KW"/>
</dbReference>
<reference evidence="9" key="2">
    <citation type="submission" date="2021-02" db="UniProtKB">
        <authorList>
            <consortium name="EnsemblMetazoa"/>
        </authorList>
    </citation>
    <scope>IDENTIFICATION</scope>
    <source>
        <strain evidence="9">JHB</strain>
    </source>
</reference>
<keyword evidence="4 5" id="KW-0238">DNA-binding</keyword>
<dbReference type="Proteomes" id="UP000002320">
    <property type="component" value="Unassembled WGS sequence"/>
</dbReference>
<organism>
    <name type="scientific">Culex quinquefasciatus</name>
    <name type="common">Southern house mosquito</name>
    <name type="synonym">Culex pungens</name>
    <dbReference type="NCBI Taxonomy" id="7176"/>
    <lineage>
        <taxon>Eukaryota</taxon>
        <taxon>Metazoa</taxon>
        <taxon>Ecdysozoa</taxon>
        <taxon>Arthropoda</taxon>
        <taxon>Hexapoda</taxon>
        <taxon>Insecta</taxon>
        <taxon>Pterygota</taxon>
        <taxon>Neoptera</taxon>
        <taxon>Endopterygota</taxon>
        <taxon>Diptera</taxon>
        <taxon>Nematocera</taxon>
        <taxon>Culicoidea</taxon>
        <taxon>Culicidae</taxon>
        <taxon>Culicinae</taxon>
        <taxon>Culicini</taxon>
        <taxon>Culex</taxon>
        <taxon>Culex</taxon>
    </lineage>
</organism>
<keyword evidence="2 5" id="KW-0863">Zinc-finger</keyword>
<dbReference type="PROSITE" id="PS50950">
    <property type="entry name" value="ZF_THAP"/>
    <property type="match status" value="1"/>
</dbReference>
<dbReference type="VEuPathDB" id="VectorBase:CPIJ018896"/>
<dbReference type="SUPFAM" id="SSF57716">
    <property type="entry name" value="Glucocorticoid receptor-like (DNA-binding domain)"/>
    <property type="match status" value="1"/>
</dbReference>
<dbReference type="HOGENOM" id="CLU_295994_0_0_1"/>
<keyword evidence="3" id="KW-0862">Zinc</keyword>
<evidence type="ECO:0000259" key="7">
    <source>
        <dbReference type="PROSITE" id="PS50950"/>
    </source>
</evidence>
<dbReference type="EnsemblMetazoa" id="CPIJ018896-RA">
    <property type="protein sequence ID" value="CPIJ018896-PA"/>
    <property type="gene ID" value="CPIJ018896"/>
</dbReference>
<keyword evidence="8" id="KW-0418">Kinase</keyword>
<feature type="region of interest" description="Disordered" evidence="6">
    <location>
        <begin position="73"/>
        <end position="100"/>
    </location>
</feature>
<dbReference type="STRING" id="7176.B0XI37"/>
<dbReference type="GO" id="GO:0008270">
    <property type="term" value="F:zinc ion binding"/>
    <property type="evidence" value="ECO:0007669"/>
    <property type="project" value="UniProtKB-KW"/>
</dbReference>
<evidence type="ECO:0000313" key="10">
    <source>
        <dbReference type="Proteomes" id="UP000002320"/>
    </source>
</evidence>
<proteinExistence type="predicted"/>
<dbReference type="OrthoDB" id="7765135at2759"/>
<dbReference type="InterPro" id="IPR006612">
    <property type="entry name" value="THAP_Znf"/>
</dbReference>
<evidence type="ECO:0000256" key="4">
    <source>
        <dbReference type="ARBA" id="ARBA00023125"/>
    </source>
</evidence>
<dbReference type="KEGG" id="cqu:CpipJ_CPIJ018896"/>
<evidence type="ECO:0000256" key="5">
    <source>
        <dbReference type="PROSITE-ProRule" id="PRU00309"/>
    </source>
</evidence>
<dbReference type="VEuPathDB" id="VectorBase:CQUJHB011648"/>
<keyword evidence="10" id="KW-1185">Reference proteome</keyword>
<evidence type="ECO:0000256" key="3">
    <source>
        <dbReference type="ARBA" id="ARBA00022833"/>
    </source>
</evidence>
<dbReference type="Pfam" id="PF21788">
    <property type="entry name" value="TNP-like_GBD"/>
    <property type="match status" value="1"/>
</dbReference>
<dbReference type="Pfam" id="PF21787">
    <property type="entry name" value="TNP-like_RNaseH_N"/>
    <property type="match status" value="1"/>
</dbReference>
<dbReference type="Pfam" id="PF05485">
    <property type="entry name" value="THAP"/>
    <property type="match status" value="1"/>
</dbReference>
<reference evidence="8" key="1">
    <citation type="submission" date="2007-03" db="EMBL/GenBank/DDBJ databases">
        <title>Annotation of Culex pipiens quinquefasciatus.</title>
        <authorList>
            <consortium name="The Broad Institute Genome Sequencing Platform"/>
            <person name="Atkinson P.W."/>
            <person name="Hemingway J."/>
            <person name="Christensen B.M."/>
            <person name="Higgs S."/>
            <person name="Kodira C."/>
            <person name="Hannick L."/>
            <person name="Megy K."/>
            <person name="O'Leary S."/>
            <person name="Pearson M."/>
            <person name="Haas B.J."/>
            <person name="Mauceli E."/>
            <person name="Wortman J.R."/>
            <person name="Lee N.H."/>
            <person name="Guigo R."/>
            <person name="Stanke M."/>
            <person name="Alvarado L."/>
            <person name="Amedeo P."/>
            <person name="Antoine C.H."/>
            <person name="Arensburger P."/>
            <person name="Bidwell S.L."/>
            <person name="Crawford M."/>
            <person name="Camaro F."/>
            <person name="Devon K."/>
            <person name="Engels R."/>
            <person name="Hammond M."/>
            <person name="Howarth C."/>
            <person name="Koehrsen M."/>
            <person name="Lawson D."/>
            <person name="Montgomery P."/>
            <person name="Nene V."/>
            <person name="Nusbaum C."/>
            <person name="Puiu D."/>
            <person name="Romero-Severson J."/>
            <person name="Severson D.W."/>
            <person name="Shumway M."/>
            <person name="Sisk P."/>
            <person name="Stolte C."/>
            <person name="Zeng Q."/>
            <person name="Eisenstadt E."/>
            <person name="Fraser-Liggett C."/>
            <person name="Strausberg R."/>
            <person name="Galagan J."/>
            <person name="Birren B."/>
            <person name="Collins F.H."/>
        </authorList>
    </citation>
    <scope>NUCLEOTIDE SEQUENCE [LARGE SCALE GENOMIC DNA]</scope>
    <source>
        <strain evidence="8">JHB</strain>
    </source>
</reference>